<accession>A0A922M3L7</accession>
<sequence length="169" mass="19292">MLTFFRRLQFINPKNGKNVTSSAKFIYGFQVKEKDHISTPSTSLTSKSSVPVNNSKRIEIICLQQKITELQHELRDSQQNIETLTKKMDKLKRDYRLPKHSPVSKTTQAPTNIKEQKHKLTNRILIFGSQQCVGLAAAMTDSTTNTRYEKYDIVADTKPNALSYKLPSC</sequence>
<feature type="coiled-coil region" evidence="1">
    <location>
        <begin position="53"/>
        <end position="94"/>
    </location>
</feature>
<keyword evidence="1" id="KW-0175">Coiled coil</keyword>
<dbReference type="AlphaFoldDB" id="A0A922M3L7"/>
<dbReference type="Proteomes" id="UP000814243">
    <property type="component" value="Unassembled WGS sequence"/>
</dbReference>
<organism evidence="2 3">
    <name type="scientific">Spodoptera exigua</name>
    <name type="common">Beet armyworm</name>
    <name type="synonym">Noctua fulgens</name>
    <dbReference type="NCBI Taxonomy" id="7107"/>
    <lineage>
        <taxon>Eukaryota</taxon>
        <taxon>Metazoa</taxon>
        <taxon>Ecdysozoa</taxon>
        <taxon>Arthropoda</taxon>
        <taxon>Hexapoda</taxon>
        <taxon>Insecta</taxon>
        <taxon>Pterygota</taxon>
        <taxon>Neoptera</taxon>
        <taxon>Endopterygota</taxon>
        <taxon>Lepidoptera</taxon>
        <taxon>Glossata</taxon>
        <taxon>Ditrysia</taxon>
        <taxon>Noctuoidea</taxon>
        <taxon>Noctuidae</taxon>
        <taxon>Amphipyrinae</taxon>
        <taxon>Spodoptera</taxon>
    </lineage>
</organism>
<evidence type="ECO:0000256" key="1">
    <source>
        <dbReference type="SAM" id="Coils"/>
    </source>
</evidence>
<proteinExistence type="predicted"/>
<evidence type="ECO:0000313" key="2">
    <source>
        <dbReference type="EMBL" id="KAH9629654.1"/>
    </source>
</evidence>
<dbReference type="EMBL" id="JACEFF010000855">
    <property type="protein sequence ID" value="KAH9629654.1"/>
    <property type="molecule type" value="Genomic_DNA"/>
</dbReference>
<protein>
    <submittedName>
        <fullName evidence="2">Uncharacterized protein</fullName>
    </submittedName>
</protein>
<reference evidence="2" key="1">
    <citation type="journal article" date="2021" name="G3 (Bethesda)">
        <title>Genome and transcriptome analysis of the beet armyworm Spodoptera exigua reveals targets for pest control. .</title>
        <authorList>
            <person name="Simon S."/>
            <person name="Breeschoten T."/>
            <person name="Jansen H.J."/>
            <person name="Dirks R.P."/>
            <person name="Schranz M.E."/>
            <person name="Ros V.I.D."/>
        </authorList>
    </citation>
    <scope>NUCLEOTIDE SEQUENCE</scope>
    <source>
        <strain evidence="2">TB_SE_WUR_2020</strain>
    </source>
</reference>
<gene>
    <name evidence="2" type="ORF">HF086_001125</name>
</gene>
<name>A0A922M3L7_SPOEX</name>
<comment type="caution">
    <text evidence="2">The sequence shown here is derived from an EMBL/GenBank/DDBJ whole genome shotgun (WGS) entry which is preliminary data.</text>
</comment>
<evidence type="ECO:0000313" key="3">
    <source>
        <dbReference type="Proteomes" id="UP000814243"/>
    </source>
</evidence>